<evidence type="ECO:0000313" key="2">
    <source>
        <dbReference type="Proteomes" id="UP000886844"/>
    </source>
</evidence>
<comment type="caution">
    <text evidence="1">The sequence shown here is derived from an EMBL/GenBank/DDBJ whole genome shotgun (WGS) entry which is preliminary data.</text>
</comment>
<proteinExistence type="predicted"/>
<reference evidence="1" key="1">
    <citation type="journal article" date="2021" name="PeerJ">
        <title>Extensive microbial diversity within the chicken gut microbiome revealed by metagenomics and culture.</title>
        <authorList>
            <person name="Gilroy R."/>
            <person name="Ravi A."/>
            <person name="Getino M."/>
            <person name="Pursley I."/>
            <person name="Horton D.L."/>
            <person name="Alikhan N.F."/>
            <person name="Baker D."/>
            <person name="Gharbi K."/>
            <person name="Hall N."/>
            <person name="Watson M."/>
            <person name="Adriaenssens E.M."/>
            <person name="Foster-Nyarko E."/>
            <person name="Jarju S."/>
            <person name="Secka A."/>
            <person name="Antonio M."/>
            <person name="Oren A."/>
            <person name="Chaudhuri R.R."/>
            <person name="La Ragione R."/>
            <person name="Hildebrand F."/>
            <person name="Pallen M.J."/>
        </authorList>
    </citation>
    <scope>NUCLEOTIDE SEQUENCE</scope>
    <source>
        <strain evidence="1">5134</strain>
    </source>
</reference>
<accession>A0A9D1Z1M1</accession>
<dbReference type="SUPFAM" id="SSF69304">
    <property type="entry name" value="Tricorn protease N-terminal domain"/>
    <property type="match status" value="1"/>
</dbReference>
<evidence type="ECO:0000313" key="1">
    <source>
        <dbReference type="EMBL" id="HIY69809.1"/>
    </source>
</evidence>
<protein>
    <submittedName>
        <fullName evidence="1">DUF2268 domain-containing protein</fullName>
    </submittedName>
</protein>
<gene>
    <name evidence="1" type="ORF">H9828_10400</name>
</gene>
<sequence length="988" mass="111758">MRRVLTLVLLLTALLFGVRRAAAQYYTWGSDPPQKWSTIRTPDVRMIYPDTVSALARWTLCYIRTVQPDIGYGFRHGPMRIPFVMHPENFQSNGLVMYLPKRVEFLTSPAIDSYSMPWYKQLVAHEYRHAVQYNNLDRGLIRVLSYVLGQQGSTIGLLCMPIWAMEGDAVMSETMMSSFGRGLQPSFSMAYRAMGSVGRDRRNIDRWFCGSYRDYIPDHYELGYQICSYAWERYGRNIWDQVAWYGSRNPYVLATTRVALEKYYDTNVQKLFRETFDELERFWNALPKVENSARPVVDLPERNYTTYQWPLALGDTAIVALKSDFDRVSRFVCIDRRTGEERTIAPTGLVSTRPTLCDGRLWWTEYRRSTLFEQRVNSQLCWLDLADGRPRTVSRARRTLYPTATPDELGWVEYNPDGRYTVVVRRDGAADQRFAVPADKELHGLAWDDLTRAWYVLVTDDSGMWIGRIDAEGLHAVTEGAYITLSDLRAGGGRLYYGSIASGKDEAHCWDLTTRREFRITTSTYGAFDPAPGRGAAEVDGGAGTVLLTTYDRLGYRVAEQPADSGWVAVAPSRLPENRVNPPRRRWEVVNLDTVRFTQADSLAQSADFRAKRYRKLPNLVNVHSWMPVAFNPFALVDEQTIDLNAGVTIISQNLLSNTEAYASYGWNHHEGSLFNLGVRYFGLGVHLDLDASYGGNQLFYSLGQYNAQTGKYEYQSRPAPDKYYSVGLTATLPLYFQRGYHTRQLSILTGWNYSNGMVADLGKIEWGDNGGITNIQHIGFRKGLHQVSFGVGLSDQVRMAHRDIAPRWGYTLLANYTFNPENSNFSDLISFYGQAYLPGIGPHHSLSVAANYQTSIGGYKFPSGYAPLSYKSTRLIPRGFSSADIASNNYTAGEVNYQLPVWYPEGGIGSVLYFKRIRLNVGGDYACFRIPGARGMAWYDIWSAGGDLIFDFNLFRQPASATSTFTLSCYHPSSGGVWIGGSLGLPF</sequence>
<reference evidence="1" key="2">
    <citation type="submission" date="2021-04" db="EMBL/GenBank/DDBJ databases">
        <authorList>
            <person name="Gilroy R."/>
        </authorList>
    </citation>
    <scope>NUCLEOTIDE SEQUENCE</scope>
    <source>
        <strain evidence="1">5134</strain>
    </source>
</reference>
<dbReference type="EMBL" id="DXDA01000080">
    <property type="protein sequence ID" value="HIY69809.1"/>
    <property type="molecule type" value="Genomic_DNA"/>
</dbReference>
<name>A0A9D1Z1M1_9BACT</name>
<dbReference type="Proteomes" id="UP000886844">
    <property type="component" value="Unassembled WGS sequence"/>
</dbReference>
<dbReference type="AlphaFoldDB" id="A0A9D1Z1M1"/>
<organism evidence="1 2">
    <name type="scientific">Candidatus Alistipes intestinigallinarum</name>
    <dbReference type="NCBI Taxonomy" id="2838440"/>
    <lineage>
        <taxon>Bacteria</taxon>
        <taxon>Pseudomonadati</taxon>
        <taxon>Bacteroidota</taxon>
        <taxon>Bacteroidia</taxon>
        <taxon>Bacteroidales</taxon>
        <taxon>Rikenellaceae</taxon>
        <taxon>Alistipes</taxon>
    </lineage>
</organism>